<dbReference type="RefSeq" id="WP_212521590.1">
    <property type="nucleotide sequence ID" value="NZ_JAGSOH010000133.1"/>
</dbReference>
<evidence type="ECO:0000313" key="1">
    <source>
        <dbReference type="EMBL" id="MBR7830464.1"/>
    </source>
</evidence>
<dbReference type="AlphaFoldDB" id="A0A941EMW5"/>
<comment type="caution">
    <text evidence="1">The sequence shown here is derived from an EMBL/GenBank/DDBJ whole genome shotgun (WGS) entry which is preliminary data.</text>
</comment>
<evidence type="ECO:0000313" key="2">
    <source>
        <dbReference type="Proteomes" id="UP000676325"/>
    </source>
</evidence>
<dbReference type="EMBL" id="JAGSOH010000133">
    <property type="protein sequence ID" value="MBR7830464.1"/>
    <property type="molecule type" value="Genomic_DNA"/>
</dbReference>
<name>A0A941EMW5_9ACTN</name>
<organism evidence="1 2">
    <name type="scientific">Actinospica acidithermotolerans</name>
    <dbReference type="NCBI Taxonomy" id="2828514"/>
    <lineage>
        <taxon>Bacteria</taxon>
        <taxon>Bacillati</taxon>
        <taxon>Actinomycetota</taxon>
        <taxon>Actinomycetes</taxon>
        <taxon>Catenulisporales</taxon>
        <taxon>Actinospicaceae</taxon>
        <taxon>Actinospica</taxon>
    </lineage>
</organism>
<gene>
    <name evidence="1" type="ORF">KDK95_29455</name>
</gene>
<protein>
    <submittedName>
        <fullName evidence="1">Uncharacterized protein</fullName>
    </submittedName>
</protein>
<reference evidence="1" key="1">
    <citation type="submission" date="2021-04" db="EMBL/GenBank/DDBJ databases">
        <title>Genome based classification of Actinospica acidithermotolerans sp. nov., an actinobacterium isolated from an Indonesian hot spring.</title>
        <authorList>
            <person name="Kusuma A.B."/>
            <person name="Putra K.E."/>
            <person name="Nafisah S."/>
            <person name="Loh J."/>
            <person name="Nouioui I."/>
            <person name="Goodfellow M."/>
        </authorList>
    </citation>
    <scope>NUCLEOTIDE SEQUENCE</scope>
    <source>
        <strain evidence="1">MGRD01-02</strain>
    </source>
</reference>
<sequence>MGVTELALFTCYLCAQRAAACPNCVTAITIDPLTGLPLDIVSDGQGGFVRIEVAAISAAARARAVQRCLCDACATGPFGQPEASADRHGRLSYQGGCQPARGF</sequence>
<keyword evidence="2" id="KW-1185">Reference proteome</keyword>
<proteinExistence type="predicted"/>
<dbReference type="Proteomes" id="UP000676325">
    <property type="component" value="Unassembled WGS sequence"/>
</dbReference>
<accession>A0A941EMW5</accession>